<sequence>MAAAYMTLLGALFVFGVLYLVVAGSKAIRDDDELQDEALRSLH</sequence>
<gene>
    <name evidence="1" type="ORF">GCM10010918_40830</name>
</gene>
<protein>
    <submittedName>
        <fullName evidence="1">Uncharacterized protein</fullName>
    </submittedName>
</protein>
<dbReference type="EMBL" id="BMHY01000009">
    <property type="protein sequence ID" value="GGG79574.1"/>
    <property type="molecule type" value="Genomic_DNA"/>
</dbReference>
<dbReference type="Proteomes" id="UP000600247">
    <property type="component" value="Unassembled WGS sequence"/>
</dbReference>
<accession>A0A917HHL6</accession>
<comment type="caution">
    <text evidence="1">The sequence shown here is derived from an EMBL/GenBank/DDBJ whole genome shotgun (WGS) entry which is preliminary data.</text>
</comment>
<name>A0A917HHL6_9BACL</name>
<keyword evidence="2" id="KW-1185">Reference proteome</keyword>
<evidence type="ECO:0000313" key="1">
    <source>
        <dbReference type="EMBL" id="GGG79574.1"/>
    </source>
</evidence>
<evidence type="ECO:0000313" key="2">
    <source>
        <dbReference type="Proteomes" id="UP000600247"/>
    </source>
</evidence>
<organism evidence="1 2">
    <name type="scientific">Paenibacillus radicis</name>
    <name type="common">ex Gao et al. 2016</name>
    <dbReference type="NCBI Taxonomy" id="1737354"/>
    <lineage>
        <taxon>Bacteria</taxon>
        <taxon>Bacillati</taxon>
        <taxon>Bacillota</taxon>
        <taxon>Bacilli</taxon>
        <taxon>Bacillales</taxon>
        <taxon>Paenibacillaceae</taxon>
        <taxon>Paenibacillus</taxon>
    </lineage>
</organism>
<proteinExistence type="predicted"/>
<reference evidence="1 2" key="1">
    <citation type="journal article" date="2014" name="Int. J. Syst. Evol. Microbiol.">
        <title>Complete genome sequence of Corynebacterium casei LMG S-19264T (=DSM 44701T), isolated from a smear-ripened cheese.</title>
        <authorList>
            <consortium name="US DOE Joint Genome Institute (JGI-PGF)"/>
            <person name="Walter F."/>
            <person name="Albersmeier A."/>
            <person name="Kalinowski J."/>
            <person name="Ruckert C."/>
        </authorList>
    </citation>
    <scope>NUCLEOTIDE SEQUENCE [LARGE SCALE GENOMIC DNA]</scope>
    <source>
        <strain evidence="1 2">CGMCC 1.15286</strain>
    </source>
</reference>
<dbReference type="AlphaFoldDB" id="A0A917HHL6"/>
<dbReference type="RefSeq" id="WP_268237838.1">
    <property type="nucleotide sequence ID" value="NZ_BMHY01000009.1"/>
</dbReference>